<dbReference type="PIRSF" id="PIRSF006533">
    <property type="entry name" value="UCP006533"/>
    <property type="match status" value="1"/>
</dbReference>
<dbReference type="GeneID" id="56061659"/>
<comment type="similarity">
    <text evidence="6">Belongs to the GTP-dependent DPCK family.</text>
</comment>
<name>A0A7D5R9A2_9ARCH</name>
<evidence type="ECO:0000256" key="2">
    <source>
        <dbReference type="ARBA" id="ARBA00022741"/>
    </source>
</evidence>
<comment type="function">
    <text evidence="6">Catalyzes the GTP-dependent phosphorylation of the 3'-hydroxyl group of dephosphocoenzyme A to form coenzyme A (CoA).</text>
</comment>
<evidence type="ECO:0000313" key="7">
    <source>
        <dbReference type="EMBL" id="QLH05042.1"/>
    </source>
</evidence>
<dbReference type="GO" id="GO:0015937">
    <property type="term" value="P:coenzyme A biosynthetic process"/>
    <property type="evidence" value="ECO:0007669"/>
    <property type="project" value="UniProtKB-UniRule"/>
</dbReference>
<proteinExistence type="inferred from homology"/>
<dbReference type="PANTHER" id="PTHR40732">
    <property type="entry name" value="UPF0218 PROTEIN TK1697"/>
    <property type="match status" value="1"/>
</dbReference>
<dbReference type="GO" id="GO:0016301">
    <property type="term" value="F:kinase activity"/>
    <property type="evidence" value="ECO:0007669"/>
    <property type="project" value="UniProtKB-UniRule"/>
</dbReference>
<dbReference type="RefSeq" id="WP_179362276.1">
    <property type="nucleotide sequence ID" value="NZ_CP026994.1"/>
</dbReference>
<protein>
    <recommendedName>
        <fullName evidence="6">GTP-dependent dephospho-CoA kinase</fullName>
        <ecNumber evidence="6">2.7.1.237</ecNumber>
    </recommendedName>
    <alternativeName>
        <fullName evidence="6">Dephospho-coenzyme A kinase</fullName>
        <shortName evidence="6">DPCK</shortName>
    </alternativeName>
</protein>
<keyword evidence="3 6" id="KW-0418">Kinase</keyword>
<comment type="caution">
    <text evidence="6">Lacks conserved residue(s) required for the propagation of feature annotation.</text>
</comment>
<dbReference type="Proteomes" id="UP000509441">
    <property type="component" value="Chromosome"/>
</dbReference>
<keyword evidence="1 6" id="KW-0808">Transferase</keyword>
<feature type="binding site" evidence="6">
    <location>
        <position position="53"/>
    </location>
    <ligand>
        <name>GTP</name>
        <dbReference type="ChEBI" id="CHEBI:37565"/>
    </ligand>
</feature>
<dbReference type="GO" id="GO:0005525">
    <property type="term" value="F:GTP binding"/>
    <property type="evidence" value="ECO:0007669"/>
    <property type="project" value="UniProtKB-UniRule"/>
</dbReference>
<reference evidence="7 8" key="1">
    <citation type="submission" date="2018-02" db="EMBL/GenBank/DDBJ databases">
        <title>Complete genome of Nitrosopumilus oxyclinae HCE1.</title>
        <authorList>
            <person name="Qin W."/>
            <person name="Zheng Y."/>
            <person name="Stahl D.A."/>
        </authorList>
    </citation>
    <scope>NUCLEOTIDE SEQUENCE [LARGE SCALE GENOMIC DNA]</scope>
    <source>
        <strain evidence="7 8">HCE1</strain>
    </source>
</reference>
<keyword evidence="4 6" id="KW-0173">Coenzyme A biosynthesis</keyword>
<gene>
    <name evidence="7" type="ORF">C5F49_06715</name>
</gene>
<evidence type="ECO:0000256" key="3">
    <source>
        <dbReference type="ARBA" id="ARBA00022777"/>
    </source>
</evidence>
<dbReference type="EC" id="2.7.1.237" evidence="6"/>
<dbReference type="UniPathway" id="UPA00241"/>
<dbReference type="AlphaFoldDB" id="A0A7D5R9A2"/>
<feature type="binding site" evidence="6">
    <location>
        <position position="34"/>
    </location>
    <ligand>
        <name>GTP</name>
        <dbReference type="ChEBI" id="CHEBI:37565"/>
    </ligand>
</feature>
<comment type="pathway">
    <text evidence="6">Cofactor biosynthesis; coenzyme A biosynthesis.</text>
</comment>
<dbReference type="Pfam" id="PF04019">
    <property type="entry name" value="DUF359"/>
    <property type="match status" value="1"/>
</dbReference>
<feature type="binding site" evidence="6">
    <location>
        <position position="107"/>
    </location>
    <ligand>
        <name>GTP</name>
        <dbReference type="ChEBI" id="CHEBI:37565"/>
    </ligand>
</feature>
<evidence type="ECO:0000256" key="4">
    <source>
        <dbReference type="ARBA" id="ARBA00022993"/>
    </source>
</evidence>
<dbReference type="HAMAP" id="MF_00590">
    <property type="entry name" value="Dephospho_CoA_kinase_GTP_dep"/>
    <property type="match status" value="1"/>
</dbReference>
<organism evidence="7 8">
    <name type="scientific">Nitrosopumilus oxyclinae</name>
    <dbReference type="NCBI Taxonomy" id="1959104"/>
    <lineage>
        <taxon>Archaea</taxon>
        <taxon>Nitrososphaerota</taxon>
        <taxon>Nitrososphaeria</taxon>
        <taxon>Nitrosopumilales</taxon>
        <taxon>Nitrosopumilaceae</taxon>
        <taxon>Nitrosopumilus</taxon>
    </lineage>
</organism>
<evidence type="ECO:0000256" key="1">
    <source>
        <dbReference type="ARBA" id="ARBA00022679"/>
    </source>
</evidence>
<dbReference type="KEGG" id="nox:C5F49_06715"/>
<keyword evidence="2 6" id="KW-0547">Nucleotide-binding</keyword>
<dbReference type="EMBL" id="CP026994">
    <property type="protein sequence ID" value="QLH05042.1"/>
    <property type="molecule type" value="Genomic_DNA"/>
</dbReference>
<evidence type="ECO:0000256" key="5">
    <source>
        <dbReference type="ARBA" id="ARBA00023134"/>
    </source>
</evidence>
<evidence type="ECO:0000313" key="8">
    <source>
        <dbReference type="Proteomes" id="UP000509441"/>
    </source>
</evidence>
<comment type="catalytic activity">
    <reaction evidence="6">
        <text>3'-dephospho-CoA + GTP = GDP + CoA + H(+)</text>
        <dbReference type="Rhea" id="RHEA:61156"/>
        <dbReference type="ChEBI" id="CHEBI:15378"/>
        <dbReference type="ChEBI" id="CHEBI:37565"/>
        <dbReference type="ChEBI" id="CHEBI:57287"/>
        <dbReference type="ChEBI" id="CHEBI:57328"/>
        <dbReference type="ChEBI" id="CHEBI:58189"/>
        <dbReference type="EC" id="2.7.1.237"/>
    </reaction>
</comment>
<dbReference type="PANTHER" id="PTHR40732:SF1">
    <property type="entry name" value="GTP-DEPENDENT DEPHOSPHO-COA KINASE"/>
    <property type="match status" value="1"/>
</dbReference>
<sequence>MKTPLGVLLPESQADKSHIQKYLSEDSYVITIGDRTTEKMINFDLIPSLQIIDGLEKREKREPPKLENATELTVDNPAAEITSESITVIKKAFTLQTPVRLLVDGEEDLLVLPVCIHAPENAVVLYGQPNEGLVIVQITPEIRNRVQTLLDLME</sequence>
<evidence type="ECO:0000256" key="6">
    <source>
        <dbReference type="HAMAP-Rule" id="MF_00590"/>
    </source>
</evidence>
<dbReference type="OrthoDB" id="15447at2157"/>
<keyword evidence="5 6" id="KW-0342">GTP-binding</keyword>
<keyword evidence="8" id="KW-1185">Reference proteome</keyword>
<dbReference type="InterPro" id="IPR007164">
    <property type="entry name" value="GTP-dep_dephospho-CoA_kin"/>
</dbReference>
<accession>A0A7D5R9A2</accession>